<feature type="region of interest" description="Disordered" evidence="3">
    <location>
        <begin position="1"/>
        <end position="28"/>
    </location>
</feature>
<evidence type="ECO:0000313" key="5">
    <source>
        <dbReference type="EMBL" id="GFO25455.1"/>
    </source>
</evidence>
<dbReference type="InterPro" id="IPR001102">
    <property type="entry name" value="Transglutaminase_N"/>
</dbReference>
<dbReference type="EMBL" id="BLXT01005746">
    <property type="protein sequence ID" value="GFO25455.1"/>
    <property type="molecule type" value="Genomic_DNA"/>
</dbReference>
<feature type="compositionally biased region" description="Basic residues" evidence="3">
    <location>
        <begin position="1"/>
        <end position="11"/>
    </location>
</feature>
<dbReference type="InterPro" id="IPR014756">
    <property type="entry name" value="Ig_E-set"/>
</dbReference>
<dbReference type="GO" id="GO:0003810">
    <property type="term" value="F:protein-glutamine gamma-glutamyltransferase activity"/>
    <property type="evidence" value="ECO:0007669"/>
    <property type="project" value="InterPro"/>
</dbReference>
<feature type="domain" description="Transglutaminase-like" evidence="4">
    <location>
        <begin position="399"/>
        <end position="488"/>
    </location>
</feature>
<evidence type="ECO:0000256" key="2">
    <source>
        <dbReference type="PIRSR" id="PIRSR000459-1"/>
    </source>
</evidence>
<comment type="similarity">
    <text evidence="1">Belongs to the transglutaminase superfamily. Transglutaminase family.</text>
</comment>
<feature type="active site" evidence="2">
    <location>
        <position position="485"/>
    </location>
</feature>
<feature type="active site" evidence="2">
    <location>
        <position position="356"/>
    </location>
</feature>
<dbReference type="PANTHER" id="PTHR11590:SF40">
    <property type="entry name" value="HEMOCYTE PROTEIN-GLUTAMINE GAMMA-GLUTAMYLTRANSFERASE-LIKE PROTEIN"/>
    <property type="match status" value="1"/>
</dbReference>
<organism evidence="5 6">
    <name type="scientific">Plakobranchus ocellatus</name>
    <dbReference type="NCBI Taxonomy" id="259542"/>
    <lineage>
        <taxon>Eukaryota</taxon>
        <taxon>Metazoa</taxon>
        <taxon>Spiralia</taxon>
        <taxon>Lophotrochozoa</taxon>
        <taxon>Mollusca</taxon>
        <taxon>Gastropoda</taxon>
        <taxon>Heterobranchia</taxon>
        <taxon>Euthyneura</taxon>
        <taxon>Panpulmonata</taxon>
        <taxon>Sacoglossa</taxon>
        <taxon>Placobranchoidea</taxon>
        <taxon>Plakobranchidae</taxon>
        <taxon>Plakobranchus</taxon>
    </lineage>
</organism>
<dbReference type="InterPro" id="IPR002931">
    <property type="entry name" value="Transglutaminase-like"/>
</dbReference>
<dbReference type="SUPFAM" id="SSF49309">
    <property type="entry name" value="Transglutaminase, two C-terminal domains"/>
    <property type="match status" value="2"/>
</dbReference>
<proteinExistence type="inferred from homology"/>
<dbReference type="InterPro" id="IPR038765">
    <property type="entry name" value="Papain-like_cys_pep_sf"/>
</dbReference>
<evidence type="ECO:0000259" key="4">
    <source>
        <dbReference type="SMART" id="SM00460"/>
    </source>
</evidence>
<feature type="compositionally biased region" description="Gly residues" evidence="3">
    <location>
        <begin position="383"/>
        <end position="408"/>
    </location>
</feature>
<dbReference type="Gene3D" id="2.60.40.10">
    <property type="entry name" value="Immunoglobulins"/>
    <property type="match status" value="3"/>
</dbReference>
<reference evidence="5 6" key="1">
    <citation type="journal article" date="2021" name="Elife">
        <title>Chloroplast acquisition without the gene transfer in kleptoplastic sea slugs, Plakobranchus ocellatus.</title>
        <authorList>
            <person name="Maeda T."/>
            <person name="Takahashi S."/>
            <person name="Yoshida T."/>
            <person name="Shimamura S."/>
            <person name="Takaki Y."/>
            <person name="Nagai Y."/>
            <person name="Toyoda A."/>
            <person name="Suzuki Y."/>
            <person name="Arimoto A."/>
            <person name="Ishii H."/>
            <person name="Satoh N."/>
            <person name="Nishiyama T."/>
            <person name="Hasebe M."/>
            <person name="Maruyama T."/>
            <person name="Minagawa J."/>
            <person name="Obokata J."/>
            <person name="Shigenobu S."/>
        </authorList>
    </citation>
    <scope>NUCLEOTIDE SEQUENCE [LARGE SCALE GENOMIC DNA]</scope>
</reference>
<sequence>MTRATSTRRPRNSSGSGNDASSSRPPKLRRLHYFTRSRAKRAALLGGDQEGRNNLLSDEEVRNRTGILKPLVEEHSKALGVTGVDFNKVKNGQEHHTAEYELSDLVVRRGQPFTLTIKTDRAADATCDIVVVQFTFGTRPQGNKGTLLRLVLGLSTDAATLASPMTGNWTARAGKRDNSGLEVIVSPSPTALVGKYGVFIETMLKDDRKSKRRFEMEDEDVFVIFNPWCQEDVVYMADPDERFEYVLNDRGRIWVGSAFNNCGRPWNFGQFDNPVLEAALHLMDLAEIMDAARKSPVAFIRAISALANSCDDNGVLEGRWTKEYPKDCTVPWAWTGSVKIIAQFMETGKSVCFGQCWVFSGLVTSCKCDRFKSDGDCAKTDGGDGGGGNGRGGCQRGNGMDGGGGGGNDGDDSVLRSVGIPTRSVTNFESAHDTDCSMTIDTHFDEDDEPVTWRDDSVWNFHVWNESYFRRLDLPQGYDGWQAHDATPQETSEGVMRCGPAPVRAIKEGHVYLNYDTSFIFSEVNGDKITWKVSEDGDMEVIDVDPYSVGKNISTKAVGSIFRHDLTSDYKYPDGSPEERKVVAFVNQCGTRAEYMARKTAKDVEFKIVIQEGAVLGQDFQIAVKLKNKSEQLRHIRGRLTVLSSFYTGVPGKRIKGNRFDTEVQPNQESDLTLEIHTRDYLSKLNPEASLQVYVSLNVDETGQHYARSQAFTLAKPFLTITVSDVIRACTNAKGVVRFTNPLSVNLTNASFSLEGASVMSADVYVIPNPIKPGEEVTHEFTLCPRRAGTREIDATFTSDQLSGVDGSVEFEVQPEDESNGEQEEMLQ</sequence>
<feature type="region of interest" description="Disordered" evidence="3">
    <location>
        <begin position="379"/>
        <end position="416"/>
    </location>
</feature>
<comment type="caution">
    <text evidence="5">The sequence shown here is derived from an EMBL/GenBank/DDBJ whole genome shotgun (WGS) entry which is preliminary data.</text>
</comment>
<accession>A0AAV4C230</accession>
<dbReference type="InterPro" id="IPR036985">
    <property type="entry name" value="Transglutaminase-like_sf"/>
</dbReference>
<name>A0AAV4C230_9GAST</name>
<dbReference type="Gene3D" id="3.90.260.10">
    <property type="entry name" value="Transglutaminase-like"/>
    <property type="match status" value="1"/>
</dbReference>
<dbReference type="SUPFAM" id="SSF81296">
    <property type="entry name" value="E set domains"/>
    <property type="match status" value="1"/>
</dbReference>
<dbReference type="Pfam" id="PF00927">
    <property type="entry name" value="Transglut_C"/>
    <property type="match status" value="1"/>
</dbReference>
<dbReference type="PIRSF" id="PIRSF000459">
    <property type="entry name" value="TGM_EBP42"/>
    <property type="match status" value="1"/>
</dbReference>
<dbReference type="PANTHER" id="PTHR11590">
    <property type="entry name" value="PROTEIN-GLUTAMINE GAMMA-GLUTAMYLTRANSFERASE"/>
    <property type="match status" value="1"/>
</dbReference>
<dbReference type="Pfam" id="PF01841">
    <property type="entry name" value="Transglut_core"/>
    <property type="match status" value="1"/>
</dbReference>
<dbReference type="FunFam" id="2.60.40.10:FF:000171">
    <property type="entry name" value="protein-glutamine gamma-glutamyltransferase 6"/>
    <property type="match status" value="1"/>
</dbReference>
<dbReference type="Proteomes" id="UP000735302">
    <property type="component" value="Unassembled WGS sequence"/>
</dbReference>
<dbReference type="InterPro" id="IPR013783">
    <property type="entry name" value="Ig-like_fold"/>
</dbReference>
<gene>
    <name evidence="5" type="ORF">PoB_005196000</name>
</gene>
<dbReference type="AlphaFoldDB" id="A0AAV4C230"/>
<feature type="active site" evidence="2">
    <location>
        <position position="462"/>
    </location>
</feature>
<evidence type="ECO:0000256" key="3">
    <source>
        <dbReference type="SAM" id="MobiDB-lite"/>
    </source>
</evidence>
<dbReference type="Pfam" id="PF00868">
    <property type="entry name" value="Transglut_N"/>
    <property type="match status" value="1"/>
</dbReference>
<evidence type="ECO:0000313" key="6">
    <source>
        <dbReference type="Proteomes" id="UP000735302"/>
    </source>
</evidence>
<dbReference type="InterPro" id="IPR036238">
    <property type="entry name" value="Transglutaminase_C_sf"/>
</dbReference>
<evidence type="ECO:0000256" key="1">
    <source>
        <dbReference type="ARBA" id="ARBA00005968"/>
    </source>
</evidence>
<keyword evidence="6" id="KW-1185">Reference proteome</keyword>
<dbReference type="SUPFAM" id="SSF54001">
    <property type="entry name" value="Cysteine proteinases"/>
    <property type="match status" value="1"/>
</dbReference>
<feature type="compositionally biased region" description="Low complexity" evidence="3">
    <location>
        <begin position="12"/>
        <end position="23"/>
    </location>
</feature>
<dbReference type="InterPro" id="IPR050779">
    <property type="entry name" value="Transglutaminase"/>
</dbReference>
<protein>
    <submittedName>
        <fullName evidence="5">Protein-glutamine gamma-glutamyltransferase k</fullName>
    </submittedName>
</protein>
<dbReference type="InterPro" id="IPR023608">
    <property type="entry name" value="Transglutaminase_animal"/>
</dbReference>
<dbReference type="SMART" id="SM00460">
    <property type="entry name" value="TGc"/>
    <property type="match status" value="1"/>
</dbReference>
<dbReference type="InterPro" id="IPR008958">
    <property type="entry name" value="Transglutaminase_C"/>
</dbReference>